<organism evidence="1">
    <name type="scientific">Mustela putorius furo</name>
    <name type="common">European domestic ferret</name>
    <name type="synonym">Mustela furo</name>
    <dbReference type="NCBI Taxonomy" id="9669"/>
    <lineage>
        <taxon>Eukaryota</taxon>
        <taxon>Metazoa</taxon>
        <taxon>Chordata</taxon>
        <taxon>Craniata</taxon>
        <taxon>Vertebrata</taxon>
        <taxon>Euteleostomi</taxon>
        <taxon>Mammalia</taxon>
        <taxon>Eutheria</taxon>
        <taxon>Laurasiatheria</taxon>
        <taxon>Carnivora</taxon>
        <taxon>Caniformia</taxon>
        <taxon>Musteloidea</taxon>
        <taxon>Mustelidae</taxon>
        <taxon>Mustelinae</taxon>
        <taxon>Mustela</taxon>
    </lineage>
</organism>
<accession>M3Z3E4</accession>
<reference evidence="1" key="1">
    <citation type="submission" date="2024-06" db="UniProtKB">
        <authorList>
            <consortium name="Ensembl"/>
        </authorList>
    </citation>
    <scope>IDENTIFICATION</scope>
</reference>
<dbReference type="EMBL" id="AEYP01005237">
    <property type="status" value="NOT_ANNOTATED_CDS"/>
    <property type="molecule type" value="Genomic_DNA"/>
</dbReference>
<protein>
    <submittedName>
        <fullName evidence="1">Uncharacterized protein</fullName>
    </submittedName>
</protein>
<dbReference type="EMBL" id="AEYP01005239">
    <property type="status" value="NOT_ANNOTATED_CDS"/>
    <property type="molecule type" value="Genomic_DNA"/>
</dbReference>
<dbReference type="EMBL" id="AEYP01005238">
    <property type="status" value="NOT_ANNOTATED_CDS"/>
    <property type="molecule type" value="Genomic_DNA"/>
</dbReference>
<dbReference type="HOGENOM" id="CLU_2746699_0_0_1"/>
<dbReference type="InParanoid" id="M3Z3E4"/>
<dbReference type="EMBL" id="AEYP01005240">
    <property type="status" value="NOT_ANNOTATED_CDS"/>
    <property type="molecule type" value="Genomic_DNA"/>
</dbReference>
<dbReference type="EMBL" id="AEYP01005241">
    <property type="status" value="NOT_ANNOTATED_CDS"/>
    <property type="molecule type" value="Genomic_DNA"/>
</dbReference>
<name>M3Z3E4_MUSPF</name>
<dbReference type="Ensembl" id="ENSMPUT00000018370.1">
    <property type="protein sequence ID" value="ENSMPUP00000018106.1"/>
    <property type="gene ID" value="ENSMPUG00000018218.1"/>
</dbReference>
<dbReference type="AlphaFoldDB" id="M3Z3E4"/>
<proteinExistence type="predicted"/>
<evidence type="ECO:0000313" key="1">
    <source>
        <dbReference type="Ensembl" id="ENSMPUP00000018106.1"/>
    </source>
</evidence>
<sequence length="71" mass="7917">MKFSWLTVTGASMDEKHKCIVNHESDRRKIDQGIPFPSIYKGTKVVMKSFGSSSADPLSLFNIKKLLGSDL</sequence>